<keyword evidence="3" id="KW-1185">Reference proteome</keyword>
<dbReference type="KEGG" id="psyt:DSAG12_03706"/>
<dbReference type="GeneID" id="41331674"/>
<proteinExistence type="predicted"/>
<evidence type="ECO:0000313" key="3">
    <source>
        <dbReference type="Proteomes" id="UP000321408"/>
    </source>
</evidence>
<dbReference type="Proteomes" id="UP000321408">
    <property type="component" value="Chromosome"/>
</dbReference>
<accession>A0A5B9DF15</accession>
<organism evidence="2 3">
    <name type="scientific">Promethearchaeum syntrophicum</name>
    <dbReference type="NCBI Taxonomy" id="2594042"/>
    <lineage>
        <taxon>Archaea</taxon>
        <taxon>Promethearchaeati</taxon>
        <taxon>Promethearchaeota</taxon>
        <taxon>Promethearchaeia</taxon>
        <taxon>Promethearchaeales</taxon>
        <taxon>Promethearchaeaceae</taxon>
        <taxon>Promethearchaeum</taxon>
    </lineage>
</organism>
<evidence type="ECO:0000256" key="1">
    <source>
        <dbReference type="SAM" id="Phobius"/>
    </source>
</evidence>
<gene>
    <name evidence="2" type="ORF">DSAG12_03706</name>
</gene>
<feature type="transmembrane region" description="Helical" evidence="1">
    <location>
        <begin position="665"/>
        <end position="687"/>
    </location>
</feature>
<keyword evidence="1" id="KW-0472">Membrane</keyword>
<evidence type="ECO:0000313" key="2">
    <source>
        <dbReference type="EMBL" id="QEE17868.1"/>
    </source>
</evidence>
<protein>
    <submittedName>
        <fullName evidence="2">Uncharacterized protein</fullName>
    </submittedName>
</protein>
<reference evidence="2 3" key="2">
    <citation type="journal article" date="2024" name="Int. J. Syst. Evol. Microbiol.">
        <title>Promethearchaeum syntrophicum gen. nov., sp. nov., an anaerobic, obligately syntrophic archaeon, the first isolate of the lineage 'Asgard' archaea, and proposal of the new archaeal phylum Promethearchaeota phyl. nov. and kingdom Promethearchaeati regn. nov.</title>
        <authorList>
            <person name="Imachi H."/>
            <person name="Nobu M.K."/>
            <person name="Kato S."/>
            <person name="Takaki Y."/>
            <person name="Miyazaki M."/>
            <person name="Miyata M."/>
            <person name="Ogawara M."/>
            <person name="Saito Y."/>
            <person name="Sakai S."/>
            <person name="Tahara Y.O."/>
            <person name="Takano Y."/>
            <person name="Tasumi E."/>
            <person name="Uematsu K."/>
            <person name="Yoshimura T."/>
            <person name="Itoh T."/>
            <person name="Ohkuma M."/>
            <person name="Takai K."/>
        </authorList>
    </citation>
    <scope>NUCLEOTIDE SEQUENCE [LARGE SCALE GENOMIC DNA]</scope>
    <source>
        <strain evidence="2 3">MK-D1</strain>
    </source>
</reference>
<dbReference type="EMBL" id="CP042905">
    <property type="protein sequence ID" value="QEE17868.1"/>
    <property type="molecule type" value="Genomic_DNA"/>
</dbReference>
<name>A0A5B9DF15_9ARCH</name>
<keyword evidence="1" id="KW-1133">Transmembrane helix</keyword>
<dbReference type="RefSeq" id="WP_147664749.1">
    <property type="nucleotide sequence ID" value="NZ_CP042905.2"/>
</dbReference>
<keyword evidence="1" id="KW-0812">Transmembrane</keyword>
<dbReference type="AlphaFoldDB" id="A0A5B9DF15"/>
<sequence>MLPLLYPKNFENSKFFFKNQSKFDEENLSQNNFFTPKSQDLPSSIIQFNSSETINRSYSNVEPNSEELSFETPIEYDSFSADIAFNVINETLDIIEDAPLTYSRNQQAQSFIIGKTVNLIGFSISLYTKAEIYPHMEIRNNSYSGELIYAFTPLFISGASDSGVWINITFSEHIILTPGTYFLWIEKILPADSSWEKSSDNNTETWEFTTSWQPANYDLTLKVRTSEIINPEDVEMNVNGIPVLNTGIGKGFVRITDEISSTNTILTINSNESISFFYSLASIFYRNCSIQYYTQIQQDLIEIEWNLTINSGYFSSPYSNYRINVSGIKDDYIFIEVHNQSSIVGYSSISPEVISFTAEATHILLISENYIDSVNLKDILLVGTTTTVNVSTKGNGDIYLFLWDNETLVYQNSSYNVSYQSFQWHLDPLIDTNSLNVEIFFNGSNEIGYYSRNISINRVSEIISDPIYGYALDNFSFSCFYRDFHSQLPISDGLISYNFGDLSGVMDMDTKGNYSHSIDLSQFSIFPGNYSISIQAEKENYGIVYSEVPIIINPRIVTMELSKSRTTIPPGNTIEFELNLKDIGNQSYLLRPVDIQIRVFHTGIRSNVDLVYHEILEGINQEESFSWKTPSDIEEGSYDIVIEVISEYYTGILTLDQAIEVKNSIFWLITLPIFIGLVSSIVGGYFVTREKVKRSLLGLMILHDNGAPLAEKISYKMKHSDSALVSGAFIGILSLIKEITGSRLRTIEIEGGYVNIIHGNPFWLILFMKDNPRWIEKGILKLKDEIQFDFGEKIKEFKGKPLDFPLHEMIKKYFNTEIITESPIKDEKLKIPI</sequence>
<reference evidence="2 3" key="1">
    <citation type="journal article" date="2020" name="Nature">
        <title>Isolation of an archaeon at the prokaryote-eukaryote interface.</title>
        <authorList>
            <person name="Imachi H."/>
            <person name="Nobu M.K."/>
            <person name="Nakahara N."/>
            <person name="Morono Y."/>
            <person name="Ogawara M."/>
            <person name="Takaki Y."/>
            <person name="Takano Y."/>
            <person name="Uematsu K."/>
            <person name="Ikuta T."/>
            <person name="Ito M."/>
            <person name="Matsui Y."/>
            <person name="Miyazaki M."/>
            <person name="Murata K."/>
            <person name="Saito Y."/>
            <person name="Sakai S."/>
            <person name="Song C."/>
            <person name="Tasumi E."/>
            <person name="Yamanaka Y."/>
            <person name="Yamaguchi T."/>
            <person name="Kamagata Y."/>
            <person name="Tamaki H."/>
            <person name="Takai K."/>
        </authorList>
    </citation>
    <scope>NUCLEOTIDE SEQUENCE [LARGE SCALE GENOMIC DNA]</scope>
    <source>
        <strain evidence="2 3">MK-D1</strain>
    </source>
</reference>